<keyword evidence="5 7" id="KW-0175">Coiled coil</keyword>
<dbReference type="InterPro" id="IPR045326">
    <property type="entry name" value="ATG17-like_dom"/>
</dbReference>
<keyword evidence="6" id="KW-0926">Vacuole</keyword>
<reference evidence="11" key="1">
    <citation type="submission" date="2021-06" db="EMBL/GenBank/DDBJ databases">
        <authorList>
            <person name="Kallberg Y."/>
            <person name="Tangrot J."/>
            <person name="Rosling A."/>
        </authorList>
    </citation>
    <scope>NUCLEOTIDE SEQUENCE</scope>
    <source>
        <strain evidence="11">FL966</strain>
    </source>
</reference>
<evidence type="ECO:0000256" key="7">
    <source>
        <dbReference type="SAM" id="Coils"/>
    </source>
</evidence>
<feature type="region of interest" description="Disordered" evidence="8">
    <location>
        <begin position="1311"/>
        <end position="1330"/>
    </location>
</feature>
<keyword evidence="3 6" id="KW-0653">Protein transport</keyword>
<dbReference type="GO" id="GO:0015031">
    <property type="term" value="P:protein transport"/>
    <property type="evidence" value="ECO:0007669"/>
    <property type="project" value="UniProtKB-KW"/>
</dbReference>
<dbReference type="GO" id="GO:0034727">
    <property type="term" value="P:piecemeal microautophagy of the nucleus"/>
    <property type="evidence" value="ECO:0007669"/>
    <property type="project" value="TreeGrafter"/>
</dbReference>
<proteinExistence type="inferred from homology"/>
<comment type="subunit">
    <text evidence="6">Homodimer.</text>
</comment>
<feature type="compositionally biased region" description="Low complexity" evidence="8">
    <location>
        <begin position="1315"/>
        <end position="1330"/>
    </location>
</feature>
<dbReference type="GO" id="GO:0000045">
    <property type="term" value="P:autophagosome assembly"/>
    <property type="evidence" value="ECO:0007669"/>
    <property type="project" value="UniProtKB-UniRule"/>
</dbReference>
<evidence type="ECO:0000313" key="12">
    <source>
        <dbReference type="Proteomes" id="UP000789759"/>
    </source>
</evidence>
<dbReference type="InterPro" id="IPR019460">
    <property type="entry name" value="Atg11_C"/>
</dbReference>
<dbReference type="PANTHER" id="PTHR13222:SF1">
    <property type="entry name" value="RB1-INDUCIBLE COILED-COIL PROTEIN 1"/>
    <property type="match status" value="1"/>
</dbReference>
<feature type="region of interest" description="Disordered" evidence="8">
    <location>
        <begin position="882"/>
        <end position="918"/>
    </location>
</feature>
<dbReference type="EMBL" id="CAJVQA010003851">
    <property type="protein sequence ID" value="CAG8585140.1"/>
    <property type="molecule type" value="Genomic_DNA"/>
</dbReference>
<dbReference type="PANTHER" id="PTHR13222">
    <property type="entry name" value="RB1-INDUCIBLE COILED-COIL"/>
    <property type="match status" value="1"/>
</dbReference>
<comment type="caution">
    <text evidence="11">The sequence shown here is derived from an EMBL/GenBank/DDBJ whole genome shotgun (WGS) entry which is preliminary data.</text>
</comment>
<dbReference type="Pfam" id="PF04108">
    <property type="entry name" value="ATG17_like"/>
    <property type="match status" value="1"/>
</dbReference>
<evidence type="ECO:0000256" key="3">
    <source>
        <dbReference type="ARBA" id="ARBA00022927"/>
    </source>
</evidence>
<dbReference type="GO" id="GO:0061709">
    <property type="term" value="P:reticulophagy"/>
    <property type="evidence" value="ECO:0007669"/>
    <property type="project" value="TreeGrafter"/>
</dbReference>
<dbReference type="InterPro" id="IPR040040">
    <property type="entry name" value="ATG11"/>
</dbReference>
<feature type="coiled-coil region" evidence="7">
    <location>
        <begin position="663"/>
        <end position="690"/>
    </location>
</feature>
<dbReference type="GO" id="GO:0019901">
    <property type="term" value="F:protein kinase binding"/>
    <property type="evidence" value="ECO:0007669"/>
    <property type="project" value="TreeGrafter"/>
</dbReference>
<dbReference type="GO" id="GO:0034045">
    <property type="term" value="C:phagophore assembly site membrane"/>
    <property type="evidence" value="ECO:0007669"/>
    <property type="project" value="UniProtKB-SubCell"/>
</dbReference>
<feature type="domain" description="Autophagy-related protein 11 C-terminal" evidence="10">
    <location>
        <begin position="1165"/>
        <end position="1284"/>
    </location>
</feature>
<evidence type="ECO:0000259" key="9">
    <source>
        <dbReference type="Pfam" id="PF04108"/>
    </source>
</evidence>
<keyword evidence="6" id="KW-0472">Membrane</keyword>
<dbReference type="Pfam" id="PF10377">
    <property type="entry name" value="ATG11"/>
    <property type="match status" value="1"/>
</dbReference>
<protein>
    <recommendedName>
        <fullName evidence="6">Autophagy-related protein 11</fullName>
    </recommendedName>
</protein>
<dbReference type="Proteomes" id="UP000789759">
    <property type="component" value="Unassembled WGS sequence"/>
</dbReference>
<dbReference type="GO" id="GO:0000422">
    <property type="term" value="P:autophagy of mitochondrion"/>
    <property type="evidence" value="ECO:0007669"/>
    <property type="project" value="TreeGrafter"/>
</dbReference>
<keyword evidence="4 6" id="KW-0072">Autophagy</keyword>
<evidence type="ECO:0000256" key="8">
    <source>
        <dbReference type="SAM" id="MobiDB-lite"/>
    </source>
</evidence>
<feature type="domain" description="Autophagy protein ATG17-like" evidence="9">
    <location>
        <begin position="146"/>
        <end position="489"/>
    </location>
</feature>
<dbReference type="OrthoDB" id="447953at2759"/>
<evidence type="ECO:0000256" key="6">
    <source>
        <dbReference type="RuleBase" id="RU367075"/>
    </source>
</evidence>
<dbReference type="GO" id="GO:1903599">
    <property type="term" value="P:positive regulation of autophagy of mitochondrion"/>
    <property type="evidence" value="ECO:0007669"/>
    <property type="project" value="UniProtKB-UniRule"/>
</dbReference>
<dbReference type="GO" id="GO:1990316">
    <property type="term" value="C:Atg1/ULK1 kinase complex"/>
    <property type="evidence" value="ECO:0007669"/>
    <property type="project" value="TreeGrafter"/>
</dbReference>
<organism evidence="11 12">
    <name type="scientific">Cetraspora pellucida</name>
    <dbReference type="NCBI Taxonomy" id="1433469"/>
    <lineage>
        <taxon>Eukaryota</taxon>
        <taxon>Fungi</taxon>
        <taxon>Fungi incertae sedis</taxon>
        <taxon>Mucoromycota</taxon>
        <taxon>Glomeromycotina</taxon>
        <taxon>Glomeromycetes</taxon>
        <taxon>Diversisporales</taxon>
        <taxon>Gigasporaceae</taxon>
        <taxon>Cetraspora</taxon>
    </lineage>
</organism>
<dbReference type="GO" id="GO:0034517">
    <property type="term" value="P:ribophagy"/>
    <property type="evidence" value="ECO:0007669"/>
    <property type="project" value="TreeGrafter"/>
</dbReference>
<dbReference type="GO" id="GO:0060090">
    <property type="term" value="F:molecular adaptor activity"/>
    <property type="evidence" value="ECO:0007669"/>
    <property type="project" value="TreeGrafter"/>
</dbReference>
<comment type="function">
    <text evidence="6">Involved in cytoplasm to vacuole transport (Cvt), pexophagy, mitophagy and nucleophagy. Recruits mitochondria for their selective degradation via autophagy (mitophagy) during starvation. Works as scaffold proteins that recruit ATG proteins to the pre-autophagosome (PAS), the site of vesicle/autophagosome formation. Required for the Cvt vesicles completion.</text>
</comment>
<evidence type="ECO:0000256" key="5">
    <source>
        <dbReference type="ARBA" id="ARBA00023054"/>
    </source>
</evidence>
<gene>
    <name evidence="11" type="ORF">CPELLU_LOCUS6280</name>
</gene>
<feature type="compositionally biased region" description="Polar residues" evidence="8">
    <location>
        <begin position="642"/>
        <end position="656"/>
    </location>
</feature>
<comment type="similarity">
    <text evidence="1 6">Belongs to the ATG11 family.</text>
</comment>
<feature type="non-terminal residue" evidence="11">
    <location>
        <position position="1"/>
    </location>
</feature>
<evidence type="ECO:0000259" key="10">
    <source>
        <dbReference type="Pfam" id="PF10377"/>
    </source>
</evidence>
<evidence type="ECO:0000313" key="11">
    <source>
        <dbReference type="EMBL" id="CAG8585140.1"/>
    </source>
</evidence>
<accession>A0A9N9C0V7</accession>
<dbReference type="Gene3D" id="1.10.287.1490">
    <property type="match status" value="1"/>
</dbReference>
<evidence type="ECO:0000256" key="2">
    <source>
        <dbReference type="ARBA" id="ARBA00022448"/>
    </source>
</evidence>
<sequence>MEVFRAETGKRLRVSKRFESLGAFKAEIEQLSGVSISSQILITSAGIQLRDDIDIKVTFFYVVLAFFPLSELLDSKLAINIESLNEKLNLEPSIIASITTLATEKAQYSSTLNNLNISDECGTYANLFQKNHSQGQMFISKSFLSSKSFIKAAAIHTEICERLHQEQRVQLMALDVALSNLDSHCRSIVEVHEVFNAFSEKEINKQDMLIKSLPIDIEIIRNISVHPELLKSAGIGVDGQRSYSLADFISLDEFTTLAEKGRDTYGQFSRNVKELEDTVQRVKSGTEMLRKRKYNNNFSTMESTLVQIREGYARLRKHAETIERDLSRVQSKISEILKSNARSLSSQSISTFEALAEYHAKEYLPDMQRLDEWLREQVVFFVKCKNAMTSTMISSLQQISYFESTIAGIPGTLSSLESEIKLKSQEFKKLSNIRQIPLAYAMTLIEILRRSEYTKLFLSKAQQLAEAMANFRNLEQKRRDNYRLDVKSYVPLNISALDDSPPMCEVSTLNLRDDRLPSFSKADVKAFFDLIEKIRPVILSQASLFKSQIAASSLFKTQDQQTIQQTVIDILSSLQSKSARSYGQIERMDIEFDKIVEKSFHLERLDIDKNNQTLSRPVSIFEGMCRSLAPPSPQMGRRASRTSRQSFSEDSGSTVDSTTDRLLLETLKELDRSKETIKKYEARIKKLEDLLHTNYQSSKSSTMLTDTHKSDSKFSISAIEQELSDLRSRYNELESIYNSELNNKAELEMFHLQLKKSHNEKSNQLEELQNHVNELNKALLDERSEKKTLCDKYDSKFQELEALLHESNRKNADLKKELEALKADNELVKKEKDAVEADLEKKLEVLKADNELVKKEKDAVEAETITLDSKVNNILAENNKLKSQLEDGQKQNEERERLHKQELDQLQKQSDERSENDKQNMLQEIEGLKQEIEDWKLNLEKMNSAREDLEQDLARSREKVKSVEQDYNERTKALAAAEKLIKDISETINEYMYIVTSNEVSSNSEQMESGDNLDPIIMIRKVGDVAKYLDQKLRETSQSVDTSSTLNTNLEHSLSELRRVLEERTEFSKGLSKSLWEYYNNLRELTKTMKLSIPTLADNYAMSAISMPQDVDDKKTGLSDSCYTEDLSEFFLNNSSDEQSVWPKDKYETLLSLTMKVKLDEVQKLIVRTLKEAEILAKQSRRDSKLYREKYQKVSQESRDKIAFQNFKTEDVALFLPTRSSPLKTYAAFNYNCPYYFLRVTDASKNKDYIIGRIIKISDHIALPEYNPYELPVGVKYYIIDADENWQSAFNSSHSRRYTINTSDTATRIHKNRQSLPSRSLSSSGIISND</sequence>
<keyword evidence="2 6" id="KW-0813">Transport</keyword>
<keyword evidence="12" id="KW-1185">Reference proteome</keyword>
<dbReference type="GO" id="GO:0005774">
    <property type="term" value="C:vacuolar membrane"/>
    <property type="evidence" value="ECO:0007669"/>
    <property type="project" value="UniProtKB-SubCell"/>
</dbReference>
<evidence type="ECO:0000256" key="4">
    <source>
        <dbReference type="ARBA" id="ARBA00023006"/>
    </source>
</evidence>
<comment type="subcellular location">
    <subcellularLocation>
        <location evidence="6">Preautophagosomal structure membrane</location>
        <topology evidence="6">Peripheral membrane protein</topology>
    </subcellularLocation>
    <subcellularLocation>
        <location evidence="6">Vacuole membrane</location>
        <topology evidence="6">Peripheral membrane protein</topology>
    </subcellularLocation>
    <text evidence="6">During pexophagy, accumulates in the vacuolar membrane region, where the peroxisomes contact the vacuole.</text>
</comment>
<feature type="region of interest" description="Disordered" evidence="8">
    <location>
        <begin position="627"/>
        <end position="656"/>
    </location>
</feature>
<name>A0A9N9C0V7_9GLOM</name>
<evidence type="ECO:0000256" key="1">
    <source>
        <dbReference type="ARBA" id="ARBA00009729"/>
    </source>
</evidence>